<accession>A0A8K0R791</accession>
<reference evidence="1" key="1">
    <citation type="journal article" date="2021" name="Nat. Commun.">
        <title>Genetic determinants of endophytism in the Arabidopsis root mycobiome.</title>
        <authorList>
            <person name="Mesny F."/>
            <person name="Miyauchi S."/>
            <person name="Thiergart T."/>
            <person name="Pickel B."/>
            <person name="Atanasova L."/>
            <person name="Karlsson M."/>
            <person name="Huettel B."/>
            <person name="Barry K.W."/>
            <person name="Haridas S."/>
            <person name="Chen C."/>
            <person name="Bauer D."/>
            <person name="Andreopoulos W."/>
            <person name="Pangilinan J."/>
            <person name="LaButti K."/>
            <person name="Riley R."/>
            <person name="Lipzen A."/>
            <person name="Clum A."/>
            <person name="Drula E."/>
            <person name="Henrissat B."/>
            <person name="Kohler A."/>
            <person name="Grigoriev I.V."/>
            <person name="Martin F.M."/>
            <person name="Hacquard S."/>
        </authorList>
    </citation>
    <scope>NUCLEOTIDE SEQUENCE</scope>
    <source>
        <strain evidence="1">MPI-SDFR-AT-0120</strain>
    </source>
</reference>
<dbReference type="PANTHER" id="PTHR38790:SF4">
    <property type="entry name" value="2EXR DOMAIN-CONTAINING PROTEIN"/>
    <property type="match status" value="1"/>
</dbReference>
<sequence length="192" mass="21626">MADALVVKSHAAITARNANSSPLLRLPPELRNKIYTYVLTSRYGIHTWCYAQLHGGISVSMSGSVDDLRTQPDYFAVLRTCRQIHSEARLLPLTLNTLVFENHECLADRPVPTEPTQRAGISRVRLFDAFTAEGSDFCKAMIQEGYTCARDLWPNLNHVELIFEFGPPKFGEDTKAWWRGGAKDVKVVELFV</sequence>
<organism evidence="1 2">
    <name type="scientific">Paraphoma chrysanthemicola</name>
    <dbReference type="NCBI Taxonomy" id="798071"/>
    <lineage>
        <taxon>Eukaryota</taxon>
        <taxon>Fungi</taxon>
        <taxon>Dikarya</taxon>
        <taxon>Ascomycota</taxon>
        <taxon>Pezizomycotina</taxon>
        <taxon>Dothideomycetes</taxon>
        <taxon>Pleosporomycetidae</taxon>
        <taxon>Pleosporales</taxon>
        <taxon>Pleosporineae</taxon>
        <taxon>Phaeosphaeriaceae</taxon>
        <taxon>Paraphoma</taxon>
    </lineage>
</organism>
<dbReference type="Proteomes" id="UP000813461">
    <property type="component" value="Unassembled WGS sequence"/>
</dbReference>
<dbReference type="PANTHER" id="PTHR38790">
    <property type="entry name" value="2EXR DOMAIN-CONTAINING PROTEIN-RELATED"/>
    <property type="match status" value="1"/>
</dbReference>
<name>A0A8K0R791_9PLEO</name>
<gene>
    <name evidence="1" type="ORF">FB567DRAFT_602292</name>
</gene>
<evidence type="ECO:0000313" key="1">
    <source>
        <dbReference type="EMBL" id="KAH7086759.1"/>
    </source>
</evidence>
<dbReference type="EMBL" id="JAGMVJ010000010">
    <property type="protein sequence ID" value="KAH7086759.1"/>
    <property type="molecule type" value="Genomic_DNA"/>
</dbReference>
<protein>
    <submittedName>
        <fullName evidence="1">Uncharacterized protein</fullName>
    </submittedName>
</protein>
<dbReference type="OrthoDB" id="5413827at2759"/>
<proteinExistence type="predicted"/>
<dbReference type="AlphaFoldDB" id="A0A8K0R791"/>
<keyword evidence="2" id="KW-1185">Reference proteome</keyword>
<comment type="caution">
    <text evidence="1">The sequence shown here is derived from an EMBL/GenBank/DDBJ whole genome shotgun (WGS) entry which is preliminary data.</text>
</comment>
<evidence type="ECO:0000313" key="2">
    <source>
        <dbReference type="Proteomes" id="UP000813461"/>
    </source>
</evidence>